<organism evidence="1 2">
    <name type="scientific">Schistosoma japonicum</name>
    <name type="common">Blood fluke</name>
    <dbReference type="NCBI Taxonomy" id="6182"/>
    <lineage>
        <taxon>Eukaryota</taxon>
        <taxon>Metazoa</taxon>
        <taxon>Spiralia</taxon>
        <taxon>Lophotrochozoa</taxon>
        <taxon>Platyhelminthes</taxon>
        <taxon>Trematoda</taxon>
        <taxon>Digenea</taxon>
        <taxon>Strigeidida</taxon>
        <taxon>Schistosomatoidea</taxon>
        <taxon>Schistosomatidae</taxon>
        <taxon>Schistosoma</taxon>
    </lineage>
</organism>
<gene>
    <name evidence="1" type="ORF">EWB00_011031</name>
</gene>
<dbReference type="AlphaFoldDB" id="A0A4Z2DM63"/>
<proteinExistence type="predicted"/>
<sequence length="193" mass="22531">NELTDASKVRILSSSMKNSYEIRSDNNVLSSTSTELHQDNINHDLNLNSKMISASRITDNYLNSESFQTENEQRNFNVYAFYEPSSLPYNWFDRENRNKSNCFNETIKEISPLTSNLQEHSSNLFESCNIHKNIDISNVTPEDVIDNINNNSSLSNTEEYIDDYQNTNTENEVYNYHIEVKNCMQEMKYFTTI</sequence>
<protein>
    <submittedName>
        <fullName evidence="1">T-box transcription factor tbx1,10-related</fullName>
    </submittedName>
</protein>
<dbReference type="EMBL" id="SKCS01000090">
    <property type="protein sequence ID" value="TNN17625.1"/>
    <property type="molecule type" value="Genomic_DNA"/>
</dbReference>
<reference evidence="1 2" key="1">
    <citation type="submission" date="2019-03" db="EMBL/GenBank/DDBJ databases">
        <title>An improved genome assembly of the fluke Schistosoma japonicum.</title>
        <authorList>
            <person name="Hu W."/>
            <person name="Luo F."/>
            <person name="Yin M."/>
            <person name="Mo X."/>
            <person name="Sun C."/>
            <person name="Wu Q."/>
            <person name="Zhu B."/>
            <person name="Xiang M."/>
            <person name="Wang J."/>
            <person name="Wang Y."/>
            <person name="Zhang T."/>
            <person name="Xu B."/>
            <person name="Zheng H."/>
            <person name="Feng Z."/>
        </authorList>
    </citation>
    <scope>NUCLEOTIDE SEQUENCE [LARGE SCALE GENOMIC DNA]</scope>
    <source>
        <strain evidence="1">HuSjv2</strain>
        <tissue evidence="1">Worms</tissue>
    </source>
</reference>
<feature type="non-terminal residue" evidence="1">
    <location>
        <position position="1"/>
    </location>
</feature>
<comment type="caution">
    <text evidence="1">The sequence shown here is derived from an EMBL/GenBank/DDBJ whole genome shotgun (WGS) entry which is preliminary data.</text>
</comment>
<accession>A0A4Z2DM63</accession>
<name>A0A4Z2DM63_SCHJA</name>
<dbReference type="Proteomes" id="UP000311919">
    <property type="component" value="Unassembled WGS sequence"/>
</dbReference>
<evidence type="ECO:0000313" key="1">
    <source>
        <dbReference type="EMBL" id="TNN17625.1"/>
    </source>
</evidence>
<dbReference type="STRING" id="6182.A0A4Z2DM63"/>
<evidence type="ECO:0000313" key="2">
    <source>
        <dbReference type="Proteomes" id="UP000311919"/>
    </source>
</evidence>
<dbReference type="OrthoDB" id="7442607at2759"/>
<keyword evidence="2" id="KW-1185">Reference proteome</keyword>